<evidence type="ECO:0000313" key="8">
    <source>
        <dbReference type="Proteomes" id="UP000006015"/>
    </source>
</evidence>
<keyword evidence="8" id="KW-1185">Reference proteome</keyword>
<dbReference type="PANTHER" id="PTHR30346">
    <property type="entry name" value="TRANSCRIPTIONAL DUAL REGULATOR HCAR-RELATED"/>
    <property type="match status" value="1"/>
</dbReference>
<dbReference type="PROSITE" id="PS50931">
    <property type="entry name" value="HTH_LYSR"/>
    <property type="match status" value="1"/>
</dbReference>
<dbReference type="Proteomes" id="UP000006015">
    <property type="component" value="Unassembled WGS sequence"/>
</dbReference>
<dbReference type="SUPFAM" id="SSF53850">
    <property type="entry name" value="Periplasmic binding protein-like II"/>
    <property type="match status" value="1"/>
</dbReference>
<evidence type="ECO:0000256" key="1">
    <source>
        <dbReference type="ARBA" id="ARBA00009437"/>
    </source>
</evidence>
<dbReference type="PRINTS" id="PR00039">
    <property type="entry name" value="HTHLYSR"/>
</dbReference>
<dbReference type="Pfam" id="PF00126">
    <property type="entry name" value="HTH_1"/>
    <property type="match status" value="1"/>
</dbReference>
<evidence type="ECO:0000256" key="3">
    <source>
        <dbReference type="ARBA" id="ARBA00023125"/>
    </source>
</evidence>
<evidence type="ECO:0000256" key="5">
    <source>
        <dbReference type="ARBA" id="ARBA00023163"/>
    </source>
</evidence>
<dbReference type="PANTHER" id="PTHR30346:SF0">
    <property type="entry name" value="HCA OPERON TRANSCRIPTIONAL ACTIVATOR HCAR"/>
    <property type="match status" value="1"/>
</dbReference>
<keyword evidence="2" id="KW-0805">Transcription regulation</keyword>
<accession>A0ABP2IHH9</accession>
<dbReference type="Gene3D" id="3.40.190.10">
    <property type="entry name" value="Periplasmic binding protein-like II"/>
    <property type="match status" value="2"/>
</dbReference>
<sequence>MDTRLYEAFVVLSEERHFSHAADILGVSQPIVSQRIKKLEAELGISLIIRTARPVALTRGGESVLPFAKQLLEAQYHSKRVSKFDPDSPIGTVRIGYAGASVNHLLPKMVGATRRIAPGIDLKLHPMVYAGRTQGLVLNGEFDLAFSRLPLTHPELTERIVEYERVIVAVPESHPLAAHDEVDISDLKDEPWILFPAQRGSALRDTGIRLAQSYGFTPRIAQEGPDSYAILSMVAAGLGVTITLSSVAHIQVSGVKFIELSGEPRYLVATLVNWPNPSPAAQIVLDAFEKHWPTPEQPDGRILAFDPKTSPFR</sequence>
<dbReference type="InterPro" id="IPR036390">
    <property type="entry name" value="WH_DNA-bd_sf"/>
</dbReference>
<evidence type="ECO:0000259" key="6">
    <source>
        <dbReference type="PROSITE" id="PS50931"/>
    </source>
</evidence>
<keyword evidence="5" id="KW-0804">Transcription</keyword>
<keyword evidence="4" id="KW-0010">Activator</keyword>
<dbReference type="EMBL" id="ADNS01000027">
    <property type="protein sequence ID" value="EFG80754.1"/>
    <property type="molecule type" value="Genomic_DNA"/>
</dbReference>
<dbReference type="InterPro" id="IPR005119">
    <property type="entry name" value="LysR_subst-bd"/>
</dbReference>
<keyword evidence="3" id="KW-0238">DNA-binding</keyword>
<comment type="similarity">
    <text evidence="1">Belongs to the LysR transcriptional regulatory family.</text>
</comment>
<dbReference type="InterPro" id="IPR036388">
    <property type="entry name" value="WH-like_DNA-bd_sf"/>
</dbReference>
<comment type="caution">
    <text evidence="7">The sequence shown here is derived from an EMBL/GenBank/DDBJ whole genome shotgun (WGS) entry which is preliminary data.</text>
</comment>
<dbReference type="Gene3D" id="1.10.10.10">
    <property type="entry name" value="Winged helix-like DNA-binding domain superfamily/Winged helix DNA-binding domain"/>
    <property type="match status" value="1"/>
</dbReference>
<feature type="domain" description="HTH lysR-type" evidence="6">
    <location>
        <begin position="1"/>
        <end position="58"/>
    </location>
</feature>
<organism evidence="7 8">
    <name type="scientific">Corynebacterium ammoniagenes DSM 20306</name>
    <dbReference type="NCBI Taxonomy" id="649754"/>
    <lineage>
        <taxon>Bacteria</taxon>
        <taxon>Bacillati</taxon>
        <taxon>Actinomycetota</taxon>
        <taxon>Actinomycetes</taxon>
        <taxon>Mycobacteriales</taxon>
        <taxon>Corynebacteriaceae</taxon>
        <taxon>Corynebacterium</taxon>
    </lineage>
</organism>
<dbReference type="InterPro" id="IPR000847">
    <property type="entry name" value="LysR_HTH_N"/>
</dbReference>
<evidence type="ECO:0000256" key="2">
    <source>
        <dbReference type="ARBA" id="ARBA00023015"/>
    </source>
</evidence>
<reference evidence="7 8" key="1">
    <citation type="submission" date="2010-04" db="EMBL/GenBank/DDBJ databases">
        <authorList>
            <person name="Weinstock G."/>
            <person name="Sodergren E."/>
            <person name="Clifton S."/>
            <person name="Fulton L."/>
            <person name="Fulton B."/>
            <person name="Courtney L."/>
            <person name="Fronick C."/>
            <person name="Harrison M."/>
            <person name="Strong C."/>
            <person name="Farmer C."/>
            <person name="Delahaunty K."/>
            <person name="Markovic C."/>
            <person name="Hall O."/>
            <person name="Minx P."/>
            <person name="Tomlinson C."/>
            <person name="Mitreva M."/>
            <person name="Hou S."/>
            <person name="Wollam A."/>
            <person name="Pepin K.H."/>
            <person name="Johnson M."/>
            <person name="Bhonagiri V."/>
            <person name="Zhang X."/>
            <person name="Suruliraj S."/>
            <person name="Warren W."/>
            <person name="Chinwalla A."/>
            <person name="Mardis E.R."/>
            <person name="Wilson R.K."/>
        </authorList>
    </citation>
    <scope>NUCLEOTIDE SEQUENCE [LARGE SCALE GENOMIC DNA]</scope>
    <source>
        <strain evidence="7 8">DSM 20306</strain>
    </source>
</reference>
<evidence type="ECO:0000256" key="4">
    <source>
        <dbReference type="ARBA" id="ARBA00023159"/>
    </source>
</evidence>
<gene>
    <name evidence="7" type="ORF">HMPREF0281_02121</name>
</gene>
<proteinExistence type="inferred from homology"/>
<dbReference type="SUPFAM" id="SSF46785">
    <property type="entry name" value="Winged helix' DNA-binding domain"/>
    <property type="match status" value="1"/>
</dbReference>
<dbReference type="RefSeq" id="WP_003848816.1">
    <property type="nucleotide sequence ID" value="NZ_CP009244.1"/>
</dbReference>
<evidence type="ECO:0000313" key="7">
    <source>
        <dbReference type="EMBL" id="EFG80754.1"/>
    </source>
</evidence>
<name>A0ABP2IHH9_CORAM</name>
<dbReference type="CDD" id="cd08414">
    <property type="entry name" value="PBP2_LTTR_aromatics_like"/>
    <property type="match status" value="1"/>
</dbReference>
<dbReference type="Pfam" id="PF03466">
    <property type="entry name" value="LysR_substrate"/>
    <property type="match status" value="1"/>
</dbReference>
<protein>
    <submittedName>
        <fullName evidence="7">LysR substrate binding domain protein</fullName>
    </submittedName>
</protein>